<sequence>MLLIFGLNDAKNPLKTYLKNIRKVADKNKAMRLKKEKSPKILSHKIKFSTYLS</sequence>
<comment type="caution">
    <text evidence="1">The sequence shown here is derived from an EMBL/GenBank/DDBJ whole genome shotgun (WGS) entry which is preliminary data.</text>
</comment>
<gene>
    <name evidence="1" type="ORF">HMPREF9390_1996</name>
</gene>
<evidence type="ECO:0000313" key="1">
    <source>
        <dbReference type="EMBL" id="EGC24165.1"/>
    </source>
</evidence>
<protein>
    <submittedName>
        <fullName evidence="1">Uncharacterized protein</fullName>
    </submittedName>
</protein>
<name>A0ABC9PBG0_STRSA</name>
<dbReference type="Proteomes" id="UP000003857">
    <property type="component" value="Unassembled WGS sequence"/>
</dbReference>
<accession>A0ABC9PBG0</accession>
<organism evidence="1 2">
    <name type="scientific">Streptococcus sanguinis SK405</name>
    <dbReference type="NCBI Taxonomy" id="888817"/>
    <lineage>
        <taxon>Bacteria</taxon>
        <taxon>Bacillati</taxon>
        <taxon>Bacillota</taxon>
        <taxon>Bacilli</taxon>
        <taxon>Lactobacillales</taxon>
        <taxon>Streptococcaceae</taxon>
        <taxon>Streptococcus</taxon>
    </lineage>
</organism>
<evidence type="ECO:0000313" key="2">
    <source>
        <dbReference type="Proteomes" id="UP000003857"/>
    </source>
</evidence>
<reference evidence="1 2" key="1">
    <citation type="submission" date="2011-01" db="EMBL/GenBank/DDBJ databases">
        <authorList>
            <person name="Muzny D."/>
            <person name="Qin X."/>
            <person name="Buhay C."/>
            <person name="Dugan-Rocha S."/>
            <person name="Ding Y."/>
            <person name="Chen G."/>
            <person name="Hawes A."/>
            <person name="Holder M."/>
            <person name="Jhangiani S."/>
            <person name="Johnson A."/>
            <person name="Khan Z."/>
            <person name="Li Z."/>
            <person name="Liu W."/>
            <person name="Liu X."/>
            <person name="Perez L."/>
            <person name="Shen H."/>
            <person name="Wang Q."/>
            <person name="Watt J."/>
            <person name="Xi L."/>
            <person name="Xin Y."/>
            <person name="Zhou J."/>
            <person name="Deng J."/>
            <person name="Jiang H."/>
            <person name="Liu Y."/>
            <person name="Qu J."/>
            <person name="Song X.-Z."/>
            <person name="Zhang L."/>
            <person name="Villasana D."/>
            <person name="Johnson A."/>
            <person name="Liu J."/>
            <person name="Liyanage D."/>
            <person name="Lorensuhewa L."/>
            <person name="Robinson T."/>
            <person name="Song A."/>
            <person name="Song B.-B."/>
            <person name="Dinh H."/>
            <person name="Thornton R."/>
            <person name="Coyle M."/>
            <person name="Francisco L."/>
            <person name="Jackson L."/>
            <person name="Javaid M."/>
            <person name="Korchina V."/>
            <person name="Kovar C."/>
            <person name="Mata R."/>
            <person name="Mathew T."/>
            <person name="Ngo R."/>
            <person name="Nguyen L."/>
            <person name="Nguyen N."/>
            <person name="Okwuonu G."/>
            <person name="Ongeri F."/>
            <person name="Pham C."/>
            <person name="Simmons D."/>
            <person name="Wilczek-Boney K."/>
            <person name="Hale W."/>
            <person name="Jakkamsetti A."/>
            <person name="Pham P."/>
            <person name="Ruth R."/>
            <person name="San Lucas F."/>
            <person name="Warren J."/>
            <person name="Zhang J."/>
            <person name="Zhao Z."/>
            <person name="Zhou C."/>
            <person name="Zhu D."/>
            <person name="Lee S."/>
            <person name="Bess C."/>
            <person name="Blankenburg K."/>
            <person name="Forbes L."/>
            <person name="Fu Q."/>
            <person name="Gubbala S."/>
            <person name="Hirani K."/>
            <person name="Jayaseelan J.C."/>
            <person name="Lara F."/>
            <person name="Munidasa M."/>
            <person name="Palculict T."/>
            <person name="Patil S."/>
            <person name="Pu L.-L."/>
            <person name="Saada N."/>
            <person name="Tang L."/>
            <person name="Weissenberger G."/>
            <person name="Zhu Y."/>
            <person name="Hemphill L."/>
            <person name="Shang Y."/>
            <person name="Youmans B."/>
            <person name="Ayvaz T."/>
            <person name="Ross M."/>
            <person name="Santibanez J."/>
            <person name="Aqrawi P."/>
            <person name="Gross S."/>
            <person name="Joshi V."/>
            <person name="Fowler G."/>
            <person name="Nazareth L."/>
            <person name="Reid J."/>
            <person name="Worley K."/>
            <person name="Petrosino J."/>
            <person name="Highlander S."/>
            <person name="Gibbs R."/>
        </authorList>
    </citation>
    <scope>NUCLEOTIDE SEQUENCE [LARGE SCALE GENOMIC DNA]</scope>
    <source>
        <strain evidence="1 2">SK405</strain>
    </source>
</reference>
<dbReference type="AlphaFoldDB" id="A0ABC9PBG0"/>
<proteinExistence type="predicted"/>
<dbReference type="EMBL" id="AEWZ01000004">
    <property type="protein sequence ID" value="EGC24165.1"/>
    <property type="molecule type" value="Genomic_DNA"/>
</dbReference>